<dbReference type="PANTHER" id="PTHR23113:SF252">
    <property type="entry name" value="RAS GUANYL-RELEASING PROTEIN 3"/>
    <property type="match status" value="1"/>
</dbReference>
<dbReference type="GO" id="GO:0005085">
    <property type="term" value="F:guanyl-nucleotide exchange factor activity"/>
    <property type="evidence" value="ECO:0007669"/>
    <property type="project" value="UniProtKB-KW"/>
</dbReference>
<evidence type="ECO:0000313" key="11">
    <source>
        <dbReference type="Proteomes" id="UP001175271"/>
    </source>
</evidence>
<dbReference type="InterPro" id="IPR036964">
    <property type="entry name" value="RASGEF_cat_dom_sf"/>
</dbReference>
<evidence type="ECO:0000259" key="8">
    <source>
        <dbReference type="PROSITE" id="PS50081"/>
    </source>
</evidence>
<feature type="domain" description="Phorbol-ester/DAG-type" evidence="8">
    <location>
        <begin position="489"/>
        <end position="539"/>
    </location>
</feature>
<dbReference type="GO" id="GO:0005886">
    <property type="term" value="C:plasma membrane"/>
    <property type="evidence" value="ECO:0007669"/>
    <property type="project" value="TreeGrafter"/>
</dbReference>
<keyword evidence="11" id="KW-1185">Reference proteome</keyword>
<dbReference type="SMART" id="SM00147">
    <property type="entry name" value="RasGEF"/>
    <property type="match status" value="1"/>
</dbReference>
<dbReference type="InterPro" id="IPR008937">
    <property type="entry name" value="Ras-like_GEF"/>
</dbReference>
<dbReference type="SMART" id="SM00054">
    <property type="entry name" value="EFh"/>
    <property type="match status" value="2"/>
</dbReference>
<feature type="region of interest" description="Disordered" evidence="6">
    <location>
        <begin position="696"/>
        <end position="717"/>
    </location>
</feature>
<evidence type="ECO:0000256" key="5">
    <source>
        <dbReference type="PROSITE-ProRule" id="PRU00168"/>
    </source>
</evidence>
<evidence type="ECO:0000313" key="10">
    <source>
        <dbReference type="EMBL" id="KAK0413135.1"/>
    </source>
</evidence>
<dbReference type="Pfam" id="PF00130">
    <property type="entry name" value="C1_1"/>
    <property type="match status" value="1"/>
</dbReference>
<dbReference type="EMBL" id="JAUCMV010000003">
    <property type="protein sequence ID" value="KAK0413135.1"/>
    <property type="molecule type" value="Genomic_DNA"/>
</dbReference>
<dbReference type="CDD" id="cd00155">
    <property type="entry name" value="RasGEF"/>
    <property type="match status" value="1"/>
</dbReference>
<dbReference type="Proteomes" id="UP001175271">
    <property type="component" value="Unassembled WGS sequence"/>
</dbReference>
<dbReference type="CDD" id="cd20808">
    <property type="entry name" value="C1_RASGRP"/>
    <property type="match status" value="1"/>
</dbReference>
<dbReference type="PROSITE" id="PS00018">
    <property type="entry name" value="EF_HAND_1"/>
    <property type="match status" value="1"/>
</dbReference>
<evidence type="ECO:0000259" key="9">
    <source>
        <dbReference type="PROSITE" id="PS50222"/>
    </source>
</evidence>
<dbReference type="PANTHER" id="PTHR23113">
    <property type="entry name" value="GUANINE NUCLEOTIDE EXCHANGE FACTOR"/>
    <property type="match status" value="1"/>
</dbReference>
<dbReference type="Pfam" id="PF00617">
    <property type="entry name" value="RasGEF"/>
    <property type="match status" value="1"/>
</dbReference>
<dbReference type="Gene3D" id="3.30.60.20">
    <property type="match status" value="1"/>
</dbReference>
<dbReference type="InterPro" id="IPR020454">
    <property type="entry name" value="DAG/PE-bd"/>
</dbReference>
<feature type="domain" description="Ras-GEF" evidence="7">
    <location>
        <begin position="150"/>
        <end position="383"/>
    </location>
</feature>
<organism evidence="10 11">
    <name type="scientific">Steinernema hermaphroditum</name>
    <dbReference type="NCBI Taxonomy" id="289476"/>
    <lineage>
        <taxon>Eukaryota</taxon>
        <taxon>Metazoa</taxon>
        <taxon>Ecdysozoa</taxon>
        <taxon>Nematoda</taxon>
        <taxon>Chromadorea</taxon>
        <taxon>Rhabditida</taxon>
        <taxon>Tylenchina</taxon>
        <taxon>Panagrolaimomorpha</taxon>
        <taxon>Strongyloidoidea</taxon>
        <taxon>Steinernematidae</taxon>
        <taxon>Steinernema</taxon>
    </lineage>
</organism>
<evidence type="ECO:0008006" key="12">
    <source>
        <dbReference type="Google" id="ProtNLM"/>
    </source>
</evidence>
<reference evidence="10" key="1">
    <citation type="submission" date="2023-06" db="EMBL/GenBank/DDBJ databases">
        <title>Genomic analysis of the entomopathogenic nematode Steinernema hermaphroditum.</title>
        <authorList>
            <person name="Schwarz E.M."/>
            <person name="Heppert J.K."/>
            <person name="Baniya A."/>
            <person name="Schwartz H.T."/>
            <person name="Tan C.-H."/>
            <person name="Antoshechkin I."/>
            <person name="Sternberg P.W."/>
            <person name="Goodrich-Blair H."/>
            <person name="Dillman A.R."/>
        </authorList>
    </citation>
    <scope>NUCLEOTIDE SEQUENCE</scope>
    <source>
        <strain evidence="10">PS9179</strain>
        <tissue evidence="10">Whole animal</tissue>
    </source>
</reference>
<keyword evidence="2" id="KW-0479">Metal-binding</keyword>
<evidence type="ECO:0000256" key="4">
    <source>
        <dbReference type="ARBA" id="ARBA00022837"/>
    </source>
</evidence>
<feature type="compositionally biased region" description="Low complexity" evidence="6">
    <location>
        <begin position="548"/>
        <end position="567"/>
    </location>
</feature>
<dbReference type="InterPro" id="IPR011992">
    <property type="entry name" value="EF-hand-dom_pair"/>
</dbReference>
<dbReference type="SUPFAM" id="SSF48366">
    <property type="entry name" value="Ras GEF"/>
    <property type="match status" value="1"/>
</dbReference>
<dbReference type="InterPro" id="IPR018247">
    <property type="entry name" value="EF_Hand_1_Ca_BS"/>
</dbReference>
<dbReference type="Gene3D" id="1.20.870.10">
    <property type="entry name" value="Son of sevenless (SoS) protein Chain: S domain 1"/>
    <property type="match status" value="1"/>
</dbReference>
<proteinExistence type="predicted"/>
<protein>
    <recommendedName>
        <fullName evidence="12">Ras guanyl-releasing protein 3</fullName>
    </recommendedName>
</protein>
<dbReference type="InterPro" id="IPR001895">
    <property type="entry name" value="RASGEF_cat_dom"/>
</dbReference>
<evidence type="ECO:0000256" key="3">
    <source>
        <dbReference type="ARBA" id="ARBA00022833"/>
    </source>
</evidence>
<dbReference type="CDD" id="cd00051">
    <property type="entry name" value="EFh"/>
    <property type="match status" value="1"/>
</dbReference>
<evidence type="ECO:0000259" key="7">
    <source>
        <dbReference type="PROSITE" id="PS50009"/>
    </source>
</evidence>
<comment type="caution">
    <text evidence="10">The sequence shown here is derived from an EMBL/GenBank/DDBJ whole genome shotgun (WGS) entry which is preliminary data.</text>
</comment>
<accession>A0AA39LXQ6</accession>
<evidence type="ECO:0000256" key="6">
    <source>
        <dbReference type="SAM" id="MobiDB-lite"/>
    </source>
</evidence>
<dbReference type="AlphaFoldDB" id="A0AA39LXQ6"/>
<dbReference type="Gene3D" id="1.10.840.10">
    <property type="entry name" value="Ras guanine-nucleotide exchange factors catalytic domain"/>
    <property type="match status" value="1"/>
</dbReference>
<sequence>MNAPCCSTQPDQPYNAAQLVRLCAESFGDDGDPTSDFPKCLFMVYEWLMESTEMMAQFIALYQDEYEQLGEKICYAVGFWIQTFPIHFDANAQLCKLVERLKQMAMNDNIDENAVRELDVSAVPSYAWLRNVSVRNPVARQISLSFEQWSPEDISTSLSHIDYKVLSRVPISELKRYAKSNRLNLTPILERSISVFNSLSNWVQCMILGKTAPKERADVIMKFINVGKHLRKLNNFNTLMAVIGGVTHSNISRLYKTMNCLSVDTKKDLSLLTQLLSAQNNFAQYRKILQETDRQFRIPIMGVHLKDLIILQSKGFDFDKTRLVGYKKLYQLANHLSHFLSVNRMSHNFPDANMDLINTLKVLLDITYNEDDIYDLSLKREPRTLLNFQPPVKSVVFADWASGVCSAPDQETVHKHISAMVEAVFKHYDYDKDSYISRAEFELIAGNFPFLDSFVTIDADKDGRISKSEMKAYFINVNKQLNEFRRGFKHNFHETTFLTPTLCIHCNKLLWGLIRQGYKCKDCGQAVHGDCKDIVVAECRRRPTGTFSSWLSSPRNSSTSSSNGTTHSANTFPRKGLFLNYNNFNFLHLLLHSSADSSKNRLRTVSAVSESPSPEPVMLSDSATTAINNGSARLSLRRVRKPHKDRASSETNDYYSFRCQSPEYGHDNDAVASLACEEVFEDDSCAEIIESLEQLSSPGTAPTTPNVETMKTALTTS</sequence>
<evidence type="ECO:0000256" key="1">
    <source>
        <dbReference type="ARBA" id="ARBA00022658"/>
    </source>
</evidence>
<dbReference type="PROSITE" id="PS50009">
    <property type="entry name" value="RASGEF_CAT"/>
    <property type="match status" value="1"/>
</dbReference>
<keyword evidence="3" id="KW-0862">Zinc</keyword>
<dbReference type="PRINTS" id="PR00008">
    <property type="entry name" value="DAGPEDOMAIN"/>
</dbReference>
<name>A0AA39LXQ6_9BILA</name>
<dbReference type="PROSITE" id="PS50222">
    <property type="entry name" value="EF_HAND_2"/>
    <property type="match status" value="2"/>
</dbReference>
<dbReference type="PROSITE" id="PS50081">
    <property type="entry name" value="ZF_DAG_PE_2"/>
    <property type="match status" value="1"/>
</dbReference>
<dbReference type="SUPFAM" id="SSF47473">
    <property type="entry name" value="EF-hand"/>
    <property type="match status" value="1"/>
</dbReference>
<dbReference type="Gene3D" id="1.10.238.10">
    <property type="entry name" value="EF-hand"/>
    <property type="match status" value="1"/>
</dbReference>
<dbReference type="InterPro" id="IPR002048">
    <property type="entry name" value="EF_hand_dom"/>
</dbReference>
<dbReference type="SMART" id="SM00109">
    <property type="entry name" value="C1"/>
    <property type="match status" value="1"/>
</dbReference>
<dbReference type="InterPro" id="IPR046349">
    <property type="entry name" value="C1-like_sf"/>
</dbReference>
<gene>
    <name evidence="10" type="ORF">QR680_006619</name>
</gene>
<keyword evidence="4" id="KW-0106">Calcium</keyword>
<keyword evidence="1 5" id="KW-0344">Guanine-nucleotide releasing factor</keyword>
<evidence type="ECO:0000256" key="2">
    <source>
        <dbReference type="ARBA" id="ARBA00022723"/>
    </source>
</evidence>
<dbReference type="PROSITE" id="PS00479">
    <property type="entry name" value="ZF_DAG_PE_1"/>
    <property type="match status" value="1"/>
</dbReference>
<dbReference type="GO" id="GO:0007265">
    <property type="term" value="P:Ras protein signal transduction"/>
    <property type="evidence" value="ECO:0007669"/>
    <property type="project" value="TreeGrafter"/>
</dbReference>
<dbReference type="InterPro" id="IPR002219">
    <property type="entry name" value="PKC_DAG/PE"/>
</dbReference>
<feature type="domain" description="EF-hand" evidence="9">
    <location>
        <begin position="416"/>
        <end position="451"/>
    </location>
</feature>
<dbReference type="GO" id="GO:0005509">
    <property type="term" value="F:calcium ion binding"/>
    <property type="evidence" value="ECO:0007669"/>
    <property type="project" value="InterPro"/>
</dbReference>
<dbReference type="InterPro" id="IPR023578">
    <property type="entry name" value="Ras_GEF_dom_sf"/>
</dbReference>
<feature type="region of interest" description="Disordered" evidence="6">
    <location>
        <begin position="546"/>
        <end position="567"/>
    </location>
</feature>
<dbReference type="Pfam" id="PF13202">
    <property type="entry name" value="EF-hand_5"/>
    <property type="match status" value="1"/>
</dbReference>
<feature type="domain" description="EF-hand" evidence="9">
    <location>
        <begin position="454"/>
        <end position="480"/>
    </location>
</feature>
<dbReference type="SUPFAM" id="SSF57889">
    <property type="entry name" value="Cysteine-rich domain"/>
    <property type="match status" value="1"/>
</dbReference>